<dbReference type="Proteomes" id="UP000814140">
    <property type="component" value="Unassembled WGS sequence"/>
</dbReference>
<name>A0ACB8TAC1_9AGAM</name>
<evidence type="ECO:0000313" key="1">
    <source>
        <dbReference type="EMBL" id="KAI0065495.1"/>
    </source>
</evidence>
<organism evidence="1 2">
    <name type="scientific">Artomyces pyxidatus</name>
    <dbReference type="NCBI Taxonomy" id="48021"/>
    <lineage>
        <taxon>Eukaryota</taxon>
        <taxon>Fungi</taxon>
        <taxon>Dikarya</taxon>
        <taxon>Basidiomycota</taxon>
        <taxon>Agaricomycotina</taxon>
        <taxon>Agaricomycetes</taxon>
        <taxon>Russulales</taxon>
        <taxon>Auriscalpiaceae</taxon>
        <taxon>Artomyces</taxon>
    </lineage>
</organism>
<reference evidence="1" key="1">
    <citation type="submission" date="2021-03" db="EMBL/GenBank/DDBJ databases">
        <authorList>
            <consortium name="DOE Joint Genome Institute"/>
            <person name="Ahrendt S."/>
            <person name="Looney B.P."/>
            <person name="Miyauchi S."/>
            <person name="Morin E."/>
            <person name="Drula E."/>
            <person name="Courty P.E."/>
            <person name="Chicoki N."/>
            <person name="Fauchery L."/>
            <person name="Kohler A."/>
            <person name="Kuo A."/>
            <person name="Labutti K."/>
            <person name="Pangilinan J."/>
            <person name="Lipzen A."/>
            <person name="Riley R."/>
            <person name="Andreopoulos W."/>
            <person name="He G."/>
            <person name="Johnson J."/>
            <person name="Barry K.W."/>
            <person name="Grigoriev I.V."/>
            <person name="Nagy L."/>
            <person name="Hibbett D."/>
            <person name="Henrissat B."/>
            <person name="Matheny P.B."/>
            <person name="Labbe J."/>
            <person name="Martin F."/>
        </authorList>
    </citation>
    <scope>NUCLEOTIDE SEQUENCE</scope>
    <source>
        <strain evidence="1">HHB10654</strain>
    </source>
</reference>
<comment type="caution">
    <text evidence="1">The sequence shown here is derived from an EMBL/GenBank/DDBJ whole genome shotgun (WGS) entry which is preliminary data.</text>
</comment>
<accession>A0ACB8TAC1</accession>
<gene>
    <name evidence="1" type="ORF">BV25DRAFT_1821916</name>
</gene>
<reference evidence="1" key="2">
    <citation type="journal article" date="2022" name="New Phytol.">
        <title>Evolutionary transition to the ectomycorrhizal habit in the genomes of a hyperdiverse lineage of mushroom-forming fungi.</title>
        <authorList>
            <person name="Looney B."/>
            <person name="Miyauchi S."/>
            <person name="Morin E."/>
            <person name="Drula E."/>
            <person name="Courty P.E."/>
            <person name="Kohler A."/>
            <person name="Kuo A."/>
            <person name="LaButti K."/>
            <person name="Pangilinan J."/>
            <person name="Lipzen A."/>
            <person name="Riley R."/>
            <person name="Andreopoulos W."/>
            <person name="He G."/>
            <person name="Johnson J."/>
            <person name="Nolan M."/>
            <person name="Tritt A."/>
            <person name="Barry K.W."/>
            <person name="Grigoriev I.V."/>
            <person name="Nagy L.G."/>
            <person name="Hibbett D."/>
            <person name="Henrissat B."/>
            <person name="Matheny P.B."/>
            <person name="Labbe J."/>
            <person name="Martin F.M."/>
        </authorList>
    </citation>
    <scope>NUCLEOTIDE SEQUENCE</scope>
    <source>
        <strain evidence="1">HHB10654</strain>
    </source>
</reference>
<dbReference type="EMBL" id="MU277195">
    <property type="protein sequence ID" value="KAI0065495.1"/>
    <property type="molecule type" value="Genomic_DNA"/>
</dbReference>
<keyword evidence="2" id="KW-1185">Reference proteome</keyword>
<proteinExistence type="predicted"/>
<sequence length="259" mass="28154">MDASRLSAALLHTFSVVVMAWGYRSMTGSAFDAWIQTQKGGQSQFLTIQGLALAWTTALISLTLDAFPGSLLLRKLKRTLSMIAMPLEFLISLIYWSLLLLMPNLIVPVSLEPGAASSSSAAPEPFRLDLSIDLALHAVPAVVLLADFVLFEQRYTRRETTLNAPVLTGAMAVWYASWVEYCASNNGSFPYPFLTYSPLAVRLMIYGGSSVLAVGMLWVVNALHSHPILGQLESVDPKSVRHQGGLNRRGPGDTAKATL</sequence>
<evidence type="ECO:0000313" key="2">
    <source>
        <dbReference type="Proteomes" id="UP000814140"/>
    </source>
</evidence>
<protein>
    <submittedName>
        <fullName evidence="1">Uncharacterized protein</fullName>
    </submittedName>
</protein>